<dbReference type="Pfam" id="PF00702">
    <property type="entry name" value="Hydrolase"/>
    <property type="match status" value="1"/>
</dbReference>
<evidence type="ECO:0000256" key="4">
    <source>
        <dbReference type="ARBA" id="ARBA00022842"/>
    </source>
</evidence>
<name>A0A0P7BH74_9HYPO</name>
<dbReference type="InterPro" id="IPR006439">
    <property type="entry name" value="HAD-SF_hydro_IA"/>
</dbReference>
<dbReference type="Gene3D" id="3.40.50.1000">
    <property type="entry name" value="HAD superfamily/HAD-like"/>
    <property type="match status" value="1"/>
</dbReference>
<gene>
    <name evidence="6" type="ORF">AK830_g6959</name>
</gene>
<proteinExistence type="predicted"/>
<dbReference type="GO" id="GO:0044281">
    <property type="term" value="P:small molecule metabolic process"/>
    <property type="evidence" value="ECO:0007669"/>
    <property type="project" value="UniProtKB-ARBA"/>
</dbReference>
<dbReference type="EMBL" id="LKCW01000102">
    <property type="protein sequence ID" value="KPM39590.1"/>
    <property type="molecule type" value="Genomic_DNA"/>
</dbReference>
<organism evidence="6 7">
    <name type="scientific">Neonectria ditissima</name>
    <dbReference type="NCBI Taxonomy" id="78410"/>
    <lineage>
        <taxon>Eukaryota</taxon>
        <taxon>Fungi</taxon>
        <taxon>Dikarya</taxon>
        <taxon>Ascomycota</taxon>
        <taxon>Pezizomycotina</taxon>
        <taxon>Sordariomycetes</taxon>
        <taxon>Hypocreomycetidae</taxon>
        <taxon>Hypocreales</taxon>
        <taxon>Nectriaceae</taxon>
        <taxon>Neonectria</taxon>
    </lineage>
</organism>
<dbReference type="SFLD" id="SFLDS00003">
    <property type="entry name" value="Haloacid_Dehalogenase"/>
    <property type="match status" value="1"/>
</dbReference>
<dbReference type="Proteomes" id="UP000050424">
    <property type="component" value="Unassembled WGS sequence"/>
</dbReference>
<keyword evidence="2" id="KW-0479">Metal-binding</keyword>
<comment type="caution">
    <text evidence="6">The sequence shown here is derived from an EMBL/GenBank/DDBJ whole genome shotgun (WGS) entry which is preliminary data.</text>
</comment>
<dbReference type="SUPFAM" id="SSF56784">
    <property type="entry name" value="HAD-like"/>
    <property type="match status" value="1"/>
</dbReference>
<evidence type="ECO:0000256" key="3">
    <source>
        <dbReference type="ARBA" id="ARBA00022801"/>
    </source>
</evidence>
<dbReference type="OrthoDB" id="1694274at2759"/>
<dbReference type="NCBIfam" id="TIGR01549">
    <property type="entry name" value="HAD-SF-IA-v1"/>
    <property type="match status" value="1"/>
</dbReference>
<keyword evidence="7" id="KW-1185">Reference proteome</keyword>
<dbReference type="Gene3D" id="1.10.150.240">
    <property type="entry name" value="Putative phosphatase, domain 2"/>
    <property type="match status" value="1"/>
</dbReference>
<accession>A0A0P7BH74</accession>
<dbReference type="InterPro" id="IPR023198">
    <property type="entry name" value="PGP-like_dom2"/>
</dbReference>
<feature type="region of interest" description="Disordered" evidence="5">
    <location>
        <begin position="19"/>
        <end position="41"/>
    </location>
</feature>
<sequence length="285" mass="31800">MVSPNDYNNNSRLLKLFTQEPNHHVPRRTQNMSLTPPSTSPATEEQVRAALRTKSWFGFDLDDTLHEFRAASRAATTHCLALVAQENPRLPLEALQARYQDILRQGTSNAFVDGKTSHDYRRERFSATLDYFELSHELLDELLTSYERVLVENLTLKPGALSLLAAIKSSGGKIAVITEGPQDAQERALRDLGIAKYVDLLATTNRFGVSKTSGLFEKVLAHLSIQRHDIVYVGDSVERDIAPATAEGIFAIRLHDKAPFRLTLNPVVINSLEVLEGLLMLPNQN</sequence>
<keyword evidence="3" id="KW-0378">Hydrolase</keyword>
<evidence type="ECO:0000313" key="6">
    <source>
        <dbReference type="EMBL" id="KPM39590.1"/>
    </source>
</evidence>
<evidence type="ECO:0000256" key="5">
    <source>
        <dbReference type="SAM" id="MobiDB-lite"/>
    </source>
</evidence>
<dbReference type="SFLD" id="SFLDG01129">
    <property type="entry name" value="C1.5:_HAD__Beta-PGM__Phosphata"/>
    <property type="match status" value="1"/>
</dbReference>
<dbReference type="PANTHER" id="PTHR46470:SF2">
    <property type="entry name" value="GLYCERALDEHYDE 3-PHOSPHATE PHOSPHATASE"/>
    <property type="match status" value="1"/>
</dbReference>
<dbReference type="STRING" id="78410.A0A0P7BH74"/>
<dbReference type="AlphaFoldDB" id="A0A0P7BH74"/>
<dbReference type="InterPro" id="IPR036412">
    <property type="entry name" value="HAD-like_sf"/>
</dbReference>
<dbReference type="GO" id="GO:0046872">
    <property type="term" value="F:metal ion binding"/>
    <property type="evidence" value="ECO:0007669"/>
    <property type="project" value="UniProtKB-KW"/>
</dbReference>
<protein>
    <submittedName>
        <fullName evidence="6">Uncharacterized protein</fullName>
    </submittedName>
</protein>
<dbReference type="PANTHER" id="PTHR46470">
    <property type="entry name" value="N-ACYLNEURAMINATE-9-PHOSPHATASE"/>
    <property type="match status" value="1"/>
</dbReference>
<evidence type="ECO:0000313" key="7">
    <source>
        <dbReference type="Proteomes" id="UP000050424"/>
    </source>
</evidence>
<dbReference type="GO" id="GO:0016791">
    <property type="term" value="F:phosphatase activity"/>
    <property type="evidence" value="ECO:0007669"/>
    <property type="project" value="TreeGrafter"/>
</dbReference>
<dbReference type="InterPro" id="IPR023214">
    <property type="entry name" value="HAD_sf"/>
</dbReference>
<feature type="compositionally biased region" description="Polar residues" evidence="5">
    <location>
        <begin position="28"/>
        <end position="41"/>
    </location>
</feature>
<dbReference type="InterPro" id="IPR051400">
    <property type="entry name" value="HAD-like_hydrolase"/>
</dbReference>
<evidence type="ECO:0000256" key="2">
    <source>
        <dbReference type="ARBA" id="ARBA00022723"/>
    </source>
</evidence>
<comment type="cofactor">
    <cofactor evidence="1">
        <name>Mg(2+)</name>
        <dbReference type="ChEBI" id="CHEBI:18420"/>
    </cofactor>
</comment>
<keyword evidence="4" id="KW-0460">Magnesium</keyword>
<evidence type="ECO:0000256" key="1">
    <source>
        <dbReference type="ARBA" id="ARBA00001946"/>
    </source>
</evidence>
<reference evidence="6 7" key="1">
    <citation type="submission" date="2015-09" db="EMBL/GenBank/DDBJ databases">
        <title>Draft genome of a European isolate of the apple canker pathogen Neonectria ditissima.</title>
        <authorList>
            <person name="Gomez-Cortecero A."/>
            <person name="Harrison R.J."/>
            <person name="Armitage A.D."/>
        </authorList>
    </citation>
    <scope>NUCLEOTIDE SEQUENCE [LARGE SCALE GENOMIC DNA]</scope>
    <source>
        <strain evidence="6 7">R09/05</strain>
    </source>
</reference>